<evidence type="ECO:0000259" key="8">
    <source>
        <dbReference type="PROSITE" id="PS50893"/>
    </source>
</evidence>
<dbReference type="PROSITE" id="PS50893">
    <property type="entry name" value="ABC_TRANSPORTER_2"/>
    <property type="match status" value="1"/>
</dbReference>
<dbReference type="SMART" id="SM00382">
    <property type="entry name" value="AAA"/>
    <property type="match status" value="1"/>
</dbReference>
<evidence type="ECO:0000256" key="5">
    <source>
        <dbReference type="ARBA" id="ARBA00022989"/>
    </source>
</evidence>
<dbReference type="InterPro" id="IPR036640">
    <property type="entry name" value="ABC1_TM_sf"/>
</dbReference>
<dbReference type="SUPFAM" id="SSF90123">
    <property type="entry name" value="ABC transporter transmembrane region"/>
    <property type="match status" value="1"/>
</dbReference>
<feature type="domain" description="ABC transporter" evidence="8">
    <location>
        <begin position="328"/>
        <end position="557"/>
    </location>
</feature>
<evidence type="ECO:0000256" key="7">
    <source>
        <dbReference type="SAM" id="Phobius"/>
    </source>
</evidence>
<feature type="transmembrane region" description="Helical" evidence="7">
    <location>
        <begin position="18"/>
        <end position="37"/>
    </location>
</feature>
<dbReference type="Pfam" id="PF00005">
    <property type="entry name" value="ABC_tran"/>
    <property type="match status" value="1"/>
</dbReference>
<reference evidence="10 11" key="1">
    <citation type="submission" date="2016-04" db="EMBL/GenBank/DDBJ databases">
        <title>Draft genome sequence of freshwater magnetotactic bacteria Magnetospirillum marisnigri SP-1 and Magnetospirillum moscoviense BB-1.</title>
        <authorList>
            <person name="Koziaeva V."/>
            <person name="Dziuba M.V."/>
            <person name="Ivanov T.M."/>
            <person name="Kuznetsov B."/>
            <person name="Grouzdev D.S."/>
        </authorList>
    </citation>
    <scope>NUCLEOTIDE SEQUENCE [LARGE SCALE GENOMIC DNA]</scope>
    <source>
        <strain evidence="10 11">BB-1</strain>
    </source>
</reference>
<dbReference type="InterPro" id="IPR027417">
    <property type="entry name" value="P-loop_NTPase"/>
</dbReference>
<keyword evidence="6 7" id="KW-0472">Membrane</keyword>
<dbReference type="InterPro" id="IPR003593">
    <property type="entry name" value="AAA+_ATPase"/>
</dbReference>
<keyword evidence="11" id="KW-1185">Reference proteome</keyword>
<evidence type="ECO:0000256" key="2">
    <source>
        <dbReference type="ARBA" id="ARBA00022692"/>
    </source>
</evidence>
<dbReference type="GO" id="GO:0005886">
    <property type="term" value="C:plasma membrane"/>
    <property type="evidence" value="ECO:0007669"/>
    <property type="project" value="UniProtKB-SubCell"/>
</dbReference>
<evidence type="ECO:0000256" key="3">
    <source>
        <dbReference type="ARBA" id="ARBA00022741"/>
    </source>
</evidence>
<accession>A0A178MT26</accession>
<dbReference type="STRING" id="1437059.A6A05_11080"/>
<dbReference type="PANTHER" id="PTHR24221:SF248">
    <property type="entry name" value="ABC TRANSPORTER TRANSMEMBRANE REGION"/>
    <property type="match status" value="1"/>
</dbReference>
<protein>
    <submittedName>
        <fullName evidence="10">Uncharacterized protein</fullName>
    </submittedName>
</protein>
<dbReference type="GO" id="GO:0034040">
    <property type="term" value="F:ATPase-coupled lipid transmembrane transporter activity"/>
    <property type="evidence" value="ECO:0007669"/>
    <property type="project" value="TreeGrafter"/>
</dbReference>
<feature type="domain" description="ABC transmembrane type-1" evidence="9">
    <location>
        <begin position="18"/>
        <end position="297"/>
    </location>
</feature>
<evidence type="ECO:0000313" key="10">
    <source>
        <dbReference type="EMBL" id="OAN51301.1"/>
    </source>
</evidence>
<evidence type="ECO:0000313" key="11">
    <source>
        <dbReference type="Proteomes" id="UP000078543"/>
    </source>
</evidence>
<dbReference type="PANTHER" id="PTHR24221">
    <property type="entry name" value="ATP-BINDING CASSETTE SUB-FAMILY B"/>
    <property type="match status" value="1"/>
</dbReference>
<dbReference type="GO" id="GO:0016887">
    <property type="term" value="F:ATP hydrolysis activity"/>
    <property type="evidence" value="ECO:0007669"/>
    <property type="project" value="InterPro"/>
</dbReference>
<dbReference type="GO" id="GO:0140359">
    <property type="term" value="F:ABC-type transporter activity"/>
    <property type="evidence" value="ECO:0007669"/>
    <property type="project" value="InterPro"/>
</dbReference>
<evidence type="ECO:0000256" key="6">
    <source>
        <dbReference type="ARBA" id="ARBA00023136"/>
    </source>
</evidence>
<feature type="transmembrane region" description="Helical" evidence="7">
    <location>
        <begin position="151"/>
        <end position="171"/>
    </location>
</feature>
<dbReference type="PROSITE" id="PS50929">
    <property type="entry name" value="ABC_TM1F"/>
    <property type="match status" value="1"/>
</dbReference>
<feature type="transmembrane region" description="Helical" evidence="7">
    <location>
        <begin position="43"/>
        <end position="69"/>
    </location>
</feature>
<dbReference type="GO" id="GO:0005524">
    <property type="term" value="F:ATP binding"/>
    <property type="evidence" value="ECO:0007669"/>
    <property type="project" value="UniProtKB-KW"/>
</dbReference>
<dbReference type="Gene3D" id="3.40.50.300">
    <property type="entry name" value="P-loop containing nucleotide triphosphate hydrolases"/>
    <property type="match status" value="1"/>
</dbReference>
<evidence type="ECO:0000256" key="4">
    <source>
        <dbReference type="ARBA" id="ARBA00022840"/>
    </source>
</evidence>
<dbReference type="AlphaFoldDB" id="A0A178MT26"/>
<keyword evidence="2 7" id="KW-0812">Transmembrane</keyword>
<dbReference type="Gene3D" id="1.20.1560.10">
    <property type="entry name" value="ABC transporter type 1, transmembrane domain"/>
    <property type="match status" value="1"/>
</dbReference>
<comment type="caution">
    <text evidence="10">The sequence shown here is derived from an EMBL/GenBank/DDBJ whole genome shotgun (WGS) entry which is preliminary data.</text>
</comment>
<evidence type="ECO:0000259" key="9">
    <source>
        <dbReference type="PROSITE" id="PS50929"/>
    </source>
</evidence>
<dbReference type="Proteomes" id="UP000078543">
    <property type="component" value="Unassembled WGS sequence"/>
</dbReference>
<dbReference type="EMBL" id="LWQU01000132">
    <property type="protein sequence ID" value="OAN51301.1"/>
    <property type="molecule type" value="Genomic_DNA"/>
</dbReference>
<evidence type="ECO:0000256" key="1">
    <source>
        <dbReference type="ARBA" id="ARBA00004651"/>
    </source>
</evidence>
<dbReference type="InterPro" id="IPR011527">
    <property type="entry name" value="ABC1_TM_dom"/>
</dbReference>
<gene>
    <name evidence="10" type="ORF">A6A05_11080</name>
</gene>
<dbReference type="OrthoDB" id="9772049at2"/>
<dbReference type="RefSeq" id="WP_068499641.1">
    <property type="nucleotide sequence ID" value="NZ_LWQU01000132.1"/>
</dbReference>
<keyword evidence="3" id="KW-0547">Nucleotide-binding</keyword>
<keyword evidence="5 7" id="KW-1133">Transmembrane helix</keyword>
<organism evidence="10 11">
    <name type="scientific">Magnetospirillum moscoviense</name>
    <dbReference type="NCBI Taxonomy" id="1437059"/>
    <lineage>
        <taxon>Bacteria</taxon>
        <taxon>Pseudomonadati</taxon>
        <taxon>Pseudomonadota</taxon>
        <taxon>Alphaproteobacteria</taxon>
        <taxon>Rhodospirillales</taxon>
        <taxon>Rhodospirillaceae</taxon>
        <taxon>Magnetospirillum</taxon>
    </lineage>
</organism>
<comment type="subcellular location">
    <subcellularLocation>
        <location evidence="1">Cell membrane</location>
        <topology evidence="1">Multi-pass membrane protein</topology>
    </subcellularLocation>
</comment>
<proteinExistence type="predicted"/>
<keyword evidence="4" id="KW-0067">ATP-binding</keyword>
<dbReference type="InterPro" id="IPR039421">
    <property type="entry name" value="Type_1_exporter"/>
</dbReference>
<dbReference type="SUPFAM" id="SSF52540">
    <property type="entry name" value="P-loop containing nucleoside triphosphate hydrolases"/>
    <property type="match status" value="1"/>
</dbReference>
<dbReference type="InterPro" id="IPR003439">
    <property type="entry name" value="ABC_transporter-like_ATP-bd"/>
</dbReference>
<sequence>MIRALVDRLLTSPRTPELLASTVAINVLALGSSLYSIHLLNRYVTIGLAPTLITLTLGVLLAIGFEVLLRKQRQNVLTSLIQEADTDASNRVFSAFSTTRYEPLLQIPLAERREALGAPATMQQLTSITNLAAILDLPYALMFALGAMLLYWPLGLFGVLACGLALLLGFLSEREQRGAAEDYAKANSRAQQLGQFLLTAGEAVRCLPLIGPLSRRWGEAQDGSLGSRRTSMNLQALLQQSIQNVGQLLSVVVYAVGAMAVVRGDFTTGGLIGANILVSRAFAVCSRAAYLADPLLRAGRADAALRKVEVTEAASTAGVTPARFEGHLSVSDVSFSYPQQPVPLFESLNIDLPPHQVLVLTGPNGSGKSTLIKLMLGLLSPGRGLIRADGIELRQISQGWWRSQIGYAPQDAVFFDGTLRENLLLDRDIADETVLELIREIGLESFLASDPAGLDRPIASHETGLATGLRRRFVLLRAVLGDARVVFLDDPTEGLDQAGQAAVAKLLNRLLTEKRTLVIASNEGFILRAADVVVDMSKKPVPSVVRPNRTPPEAGVTP</sequence>
<name>A0A178MT26_9PROT</name>